<dbReference type="Proteomes" id="UP001501116">
    <property type="component" value="Unassembled WGS sequence"/>
</dbReference>
<evidence type="ECO:0000256" key="1">
    <source>
        <dbReference type="SAM" id="MobiDB-lite"/>
    </source>
</evidence>
<name>A0ABP5BJ46_9PSEU</name>
<proteinExistence type="predicted"/>
<feature type="region of interest" description="Disordered" evidence="1">
    <location>
        <begin position="1"/>
        <end position="39"/>
    </location>
</feature>
<accession>A0ABP5BJ46</accession>
<protein>
    <recommendedName>
        <fullName evidence="4">PE family protein</fullName>
    </recommendedName>
</protein>
<comment type="caution">
    <text evidence="2">The sequence shown here is derived from an EMBL/GenBank/DDBJ whole genome shotgun (WGS) entry which is preliminary data.</text>
</comment>
<feature type="compositionally biased region" description="Polar residues" evidence="1">
    <location>
        <begin position="1"/>
        <end position="14"/>
    </location>
</feature>
<evidence type="ECO:0000313" key="2">
    <source>
        <dbReference type="EMBL" id="GAA1946333.1"/>
    </source>
</evidence>
<keyword evidence="3" id="KW-1185">Reference proteome</keyword>
<sequence>MPDGTTTSSPTPQGYQPPATMCYVPGREPPPPPPLSGGFKMDIDAMRAVKPQWEALRDKLQTLVEQSSGLGQAIPPAQDEASTGQLNAVQKHSGLYSESIGKQLEYARQYAKALDDAIKKTEEQDAAAARAVRKHGKALT</sequence>
<dbReference type="RefSeq" id="WP_344414474.1">
    <property type="nucleotide sequence ID" value="NZ_BAAANN010000004.1"/>
</dbReference>
<dbReference type="EMBL" id="BAAANN010000004">
    <property type="protein sequence ID" value="GAA1946333.1"/>
    <property type="molecule type" value="Genomic_DNA"/>
</dbReference>
<gene>
    <name evidence="2" type="ORF">GCM10009754_12850</name>
</gene>
<organism evidence="2 3">
    <name type="scientific">Amycolatopsis minnesotensis</name>
    <dbReference type="NCBI Taxonomy" id="337894"/>
    <lineage>
        <taxon>Bacteria</taxon>
        <taxon>Bacillati</taxon>
        <taxon>Actinomycetota</taxon>
        <taxon>Actinomycetes</taxon>
        <taxon>Pseudonocardiales</taxon>
        <taxon>Pseudonocardiaceae</taxon>
        <taxon>Amycolatopsis</taxon>
    </lineage>
</organism>
<evidence type="ECO:0008006" key="4">
    <source>
        <dbReference type="Google" id="ProtNLM"/>
    </source>
</evidence>
<reference evidence="3" key="1">
    <citation type="journal article" date="2019" name="Int. J. Syst. Evol. Microbiol.">
        <title>The Global Catalogue of Microorganisms (GCM) 10K type strain sequencing project: providing services to taxonomists for standard genome sequencing and annotation.</title>
        <authorList>
            <consortium name="The Broad Institute Genomics Platform"/>
            <consortium name="The Broad Institute Genome Sequencing Center for Infectious Disease"/>
            <person name="Wu L."/>
            <person name="Ma J."/>
        </authorList>
    </citation>
    <scope>NUCLEOTIDE SEQUENCE [LARGE SCALE GENOMIC DNA]</scope>
    <source>
        <strain evidence="3">JCM 14545</strain>
    </source>
</reference>
<evidence type="ECO:0000313" key="3">
    <source>
        <dbReference type="Proteomes" id="UP001501116"/>
    </source>
</evidence>